<evidence type="ECO:0000313" key="1">
    <source>
        <dbReference type="EnsemblMetazoa" id="ACUA004922-PA"/>
    </source>
</evidence>
<name>A0A182LYC4_9DIPT</name>
<sequence>MTTGEELRRSRQCFERDVVCRMLHKTSKQCCLRPIVRPRELESIVSTPVPPIRTLPRIGDPSCTGVKVPVSNSTPLNIKYLLATAIHQREWLRFGLSSPISSSSSVIIIMIVGMAGRVPVYQSAGSWFVSHHLAYDDVFPRCWTFAFLSTHETHCVCMEGFLSRHNHHAV</sequence>
<evidence type="ECO:0000313" key="2">
    <source>
        <dbReference type="Proteomes" id="UP000075883"/>
    </source>
</evidence>
<dbReference type="Proteomes" id="UP000075883">
    <property type="component" value="Unassembled WGS sequence"/>
</dbReference>
<organism evidence="1 2">
    <name type="scientific">Anopheles culicifacies</name>
    <dbReference type="NCBI Taxonomy" id="139723"/>
    <lineage>
        <taxon>Eukaryota</taxon>
        <taxon>Metazoa</taxon>
        <taxon>Ecdysozoa</taxon>
        <taxon>Arthropoda</taxon>
        <taxon>Hexapoda</taxon>
        <taxon>Insecta</taxon>
        <taxon>Pterygota</taxon>
        <taxon>Neoptera</taxon>
        <taxon>Endopterygota</taxon>
        <taxon>Diptera</taxon>
        <taxon>Nematocera</taxon>
        <taxon>Culicoidea</taxon>
        <taxon>Culicidae</taxon>
        <taxon>Anophelinae</taxon>
        <taxon>Anopheles</taxon>
        <taxon>culicifacies species complex</taxon>
    </lineage>
</organism>
<dbReference type="VEuPathDB" id="VectorBase:ACUA004922"/>
<dbReference type="EMBL" id="AXCM01011160">
    <property type="status" value="NOT_ANNOTATED_CDS"/>
    <property type="molecule type" value="Genomic_DNA"/>
</dbReference>
<dbReference type="AlphaFoldDB" id="A0A182LYC4"/>
<dbReference type="EnsemblMetazoa" id="ACUA004922-RA">
    <property type="protein sequence ID" value="ACUA004922-PA"/>
    <property type="gene ID" value="ACUA004922"/>
</dbReference>
<accession>A0A182LYC4</accession>
<proteinExistence type="predicted"/>
<reference evidence="1" key="2">
    <citation type="submission" date="2020-05" db="UniProtKB">
        <authorList>
            <consortium name="EnsemblMetazoa"/>
        </authorList>
    </citation>
    <scope>IDENTIFICATION</scope>
    <source>
        <strain evidence="1">A-37</strain>
    </source>
</reference>
<keyword evidence="2" id="KW-1185">Reference proteome</keyword>
<reference evidence="2" key="1">
    <citation type="submission" date="2013-09" db="EMBL/GenBank/DDBJ databases">
        <title>The Genome Sequence of Anopheles culicifacies species A.</title>
        <authorList>
            <consortium name="The Broad Institute Genomics Platform"/>
            <person name="Neafsey D.E."/>
            <person name="Besansky N."/>
            <person name="Howell P."/>
            <person name="Walton C."/>
            <person name="Young S.K."/>
            <person name="Zeng Q."/>
            <person name="Gargeya S."/>
            <person name="Fitzgerald M."/>
            <person name="Haas B."/>
            <person name="Abouelleil A."/>
            <person name="Allen A.W."/>
            <person name="Alvarado L."/>
            <person name="Arachchi H.M."/>
            <person name="Berlin A.M."/>
            <person name="Chapman S.B."/>
            <person name="Gainer-Dewar J."/>
            <person name="Goldberg J."/>
            <person name="Griggs A."/>
            <person name="Gujja S."/>
            <person name="Hansen M."/>
            <person name="Howarth C."/>
            <person name="Imamovic A."/>
            <person name="Ireland A."/>
            <person name="Larimer J."/>
            <person name="McCowan C."/>
            <person name="Murphy C."/>
            <person name="Pearson M."/>
            <person name="Poon T.W."/>
            <person name="Priest M."/>
            <person name="Roberts A."/>
            <person name="Saif S."/>
            <person name="Shea T."/>
            <person name="Sisk P."/>
            <person name="Sykes S."/>
            <person name="Wortman J."/>
            <person name="Nusbaum C."/>
            <person name="Birren B."/>
        </authorList>
    </citation>
    <scope>NUCLEOTIDE SEQUENCE [LARGE SCALE GENOMIC DNA]</scope>
    <source>
        <strain evidence="2">A-37</strain>
    </source>
</reference>
<protein>
    <submittedName>
        <fullName evidence="1">Uncharacterized protein</fullName>
    </submittedName>
</protein>